<sequence length="24" mass="2309">AAGEGAMADAYARIARGLIDGGMA</sequence>
<comment type="caution">
    <text evidence="1">The sequence shown here is derived from an EMBL/GenBank/DDBJ whole genome shotgun (WGS) entry which is preliminary data.</text>
</comment>
<name>A0A0F9IAG7_9ZZZZ</name>
<dbReference type="AlphaFoldDB" id="A0A0F9IAG7"/>
<evidence type="ECO:0000313" key="1">
    <source>
        <dbReference type="EMBL" id="KKM16714.1"/>
    </source>
</evidence>
<reference evidence="1" key="1">
    <citation type="journal article" date="2015" name="Nature">
        <title>Complex archaea that bridge the gap between prokaryotes and eukaryotes.</title>
        <authorList>
            <person name="Spang A."/>
            <person name="Saw J.H."/>
            <person name="Jorgensen S.L."/>
            <person name="Zaremba-Niedzwiedzka K."/>
            <person name="Martijn J."/>
            <person name="Lind A.E."/>
            <person name="van Eijk R."/>
            <person name="Schleper C."/>
            <person name="Guy L."/>
            <person name="Ettema T.J."/>
        </authorList>
    </citation>
    <scope>NUCLEOTIDE SEQUENCE</scope>
</reference>
<proteinExistence type="predicted"/>
<accession>A0A0F9IAG7</accession>
<organism evidence="1">
    <name type="scientific">marine sediment metagenome</name>
    <dbReference type="NCBI Taxonomy" id="412755"/>
    <lineage>
        <taxon>unclassified sequences</taxon>
        <taxon>metagenomes</taxon>
        <taxon>ecological metagenomes</taxon>
    </lineage>
</organism>
<gene>
    <name evidence="1" type="ORF">LCGC14_1683080</name>
</gene>
<dbReference type="EMBL" id="LAZR01014614">
    <property type="protein sequence ID" value="KKM16714.1"/>
    <property type="molecule type" value="Genomic_DNA"/>
</dbReference>
<protein>
    <submittedName>
        <fullName evidence="1">Uncharacterized protein</fullName>
    </submittedName>
</protein>
<feature type="non-terminal residue" evidence="1">
    <location>
        <position position="1"/>
    </location>
</feature>